<name>A0AAV4Y482_CAEEX</name>
<accession>A0AAV4Y482</accession>
<gene>
    <name evidence="2" type="ORF">CEXT_732221</name>
</gene>
<reference evidence="2 3" key="1">
    <citation type="submission" date="2021-06" db="EMBL/GenBank/DDBJ databases">
        <title>Caerostris extrusa draft genome.</title>
        <authorList>
            <person name="Kono N."/>
            <person name="Arakawa K."/>
        </authorList>
    </citation>
    <scope>NUCLEOTIDE SEQUENCE [LARGE SCALE GENOMIC DNA]</scope>
</reference>
<proteinExistence type="predicted"/>
<evidence type="ECO:0000256" key="1">
    <source>
        <dbReference type="SAM" id="Phobius"/>
    </source>
</evidence>
<organism evidence="2 3">
    <name type="scientific">Caerostris extrusa</name>
    <name type="common">Bark spider</name>
    <name type="synonym">Caerostris bankana</name>
    <dbReference type="NCBI Taxonomy" id="172846"/>
    <lineage>
        <taxon>Eukaryota</taxon>
        <taxon>Metazoa</taxon>
        <taxon>Ecdysozoa</taxon>
        <taxon>Arthropoda</taxon>
        <taxon>Chelicerata</taxon>
        <taxon>Arachnida</taxon>
        <taxon>Araneae</taxon>
        <taxon>Araneomorphae</taxon>
        <taxon>Entelegynae</taxon>
        <taxon>Araneoidea</taxon>
        <taxon>Araneidae</taxon>
        <taxon>Caerostris</taxon>
    </lineage>
</organism>
<protein>
    <submittedName>
        <fullName evidence="2">Uncharacterized protein</fullName>
    </submittedName>
</protein>
<keyword evidence="3" id="KW-1185">Reference proteome</keyword>
<keyword evidence="1" id="KW-0812">Transmembrane</keyword>
<keyword evidence="1" id="KW-0472">Membrane</keyword>
<evidence type="ECO:0000313" key="3">
    <source>
        <dbReference type="Proteomes" id="UP001054945"/>
    </source>
</evidence>
<comment type="caution">
    <text evidence="2">The sequence shown here is derived from an EMBL/GenBank/DDBJ whole genome shotgun (WGS) entry which is preliminary data.</text>
</comment>
<evidence type="ECO:0000313" key="2">
    <source>
        <dbReference type="EMBL" id="GIZ01883.1"/>
    </source>
</evidence>
<feature type="transmembrane region" description="Helical" evidence="1">
    <location>
        <begin position="153"/>
        <end position="173"/>
    </location>
</feature>
<keyword evidence="1" id="KW-1133">Transmembrane helix</keyword>
<feature type="transmembrane region" description="Helical" evidence="1">
    <location>
        <begin position="26"/>
        <end position="45"/>
    </location>
</feature>
<dbReference type="EMBL" id="BPLR01001364">
    <property type="protein sequence ID" value="GIZ01883.1"/>
    <property type="molecule type" value="Genomic_DNA"/>
</dbReference>
<sequence>METIPCPDFFSKKLNLFKVMWNCPKFMFPSFLCLNLIQIMYLFSFPLAKDQWAGLIVLSCNCGSTSAFSIRTKNPAADGRPLQNIEHAACSHSPEEDVEDLHLAVLFIRDFGTAFFDATFFSSGVVHDELRNSKIIPALLKEPFVHVLNVNDAFTILLAKLFFCNIAWILLLCM</sequence>
<dbReference type="AlphaFoldDB" id="A0AAV4Y482"/>
<dbReference type="Proteomes" id="UP001054945">
    <property type="component" value="Unassembled WGS sequence"/>
</dbReference>